<evidence type="ECO:0000256" key="3">
    <source>
        <dbReference type="ARBA" id="ARBA00022516"/>
    </source>
</evidence>
<dbReference type="NCBIfam" id="TIGR00163">
    <property type="entry name" value="PS_decarb"/>
    <property type="match status" value="1"/>
</dbReference>
<evidence type="ECO:0000256" key="8">
    <source>
        <dbReference type="ARBA" id="ARBA00023209"/>
    </source>
</evidence>
<feature type="modified residue" description="Pyruvic acid (Ser); by autocatalysis" evidence="12">
    <location>
        <position position="264"/>
    </location>
</feature>
<keyword evidence="6 12" id="KW-0472">Membrane</keyword>
<dbReference type="InterPro" id="IPR033178">
    <property type="entry name" value="PSD_type1_pro"/>
</dbReference>
<evidence type="ECO:0000256" key="2">
    <source>
        <dbReference type="ARBA" id="ARBA00022475"/>
    </source>
</evidence>
<dbReference type="Pfam" id="PF02666">
    <property type="entry name" value="PS_Dcarbxylase"/>
    <property type="match status" value="1"/>
</dbReference>
<keyword evidence="8 12" id="KW-0594">Phospholipid biosynthesis</keyword>
<evidence type="ECO:0000256" key="6">
    <source>
        <dbReference type="ARBA" id="ARBA00023136"/>
    </source>
</evidence>
<protein>
    <recommendedName>
        <fullName evidence="12">Phosphatidylserine decarboxylase proenzyme</fullName>
        <ecNumber evidence="12">4.1.1.65</ecNumber>
    </recommendedName>
    <component>
        <recommendedName>
            <fullName evidence="12">Phosphatidylserine decarboxylase alpha chain</fullName>
        </recommendedName>
    </component>
    <component>
        <recommendedName>
            <fullName evidence="12">Phosphatidylserine decarboxylase beta chain</fullName>
        </recommendedName>
    </component>
</protein>
<feature type="chain" id="PRO_5023555778" description="Phosphatidylserine decarboxylase beta chain" evidence="12">
    <location>
        <begin position="1"/>
        <end position="263"/>
    </location>
</feature>
<keyword evidence="2 12" id="KW-1003">Cell membrane</keyword>
<evidence type="ECO:0000256" key="1">
    <source>
        <dbReference type="ARBA" id="ARBA00005189"/>
    </source>
</evidence>
<feature type="site" description="Cleavage (non-hydrolytic); by autocatalysis" evidence="12">
    <location>
        <begin position="263"/>
        <end position="264"/>
    </location>
</feature>
<reference evidence="13" key="2">
    <citation type="submission" date="2014-03" db="EMBL/GenBank/DDBJ databases">
        <title>Candidatus Competibacter-lineage genomes retrieved from metagenomes reveal functional metabolic diversity.</title>
        <authorList>
            <person name="McIlroy S.J."/>
            <person name="Albertsen M."/>
            <person name="Andresen E.K."/>
            <person name="Saunders A.M."/>
            <person name="Kristiansen R."/>
            <person name="Stokholm-Bjerregaard M."/>
            <person name="Nielsen K.L."/>
            <person name="Nielsen P.H."/>
        </authorList>
    </citation>
    <scope>NUCLEOTIDE SEQUENCE</scope>
    <source>
        <strain evidence="13">Run_A_D11</strain>
    </source>
</reference>
<dbReference type="STRING" id="1400863.BN873_340081"/>
<feature type="active site" description="Charge relay system; for autoendoproteolytic cleavage activity" evidence="12">
    <location>
        <position position="101"/>
    </location>
</feature>
<dbReference type="GO" id="GO:0005886">
    <property type="term" value="C:plasma membrane"/>
    <property type="evidence" value="ECO:0007669"/>
    <property type="project" value="UniProtKB-SubCell"/>
</dbReference>
<dbReference type="PANTHER" id="PTHR10067:SF6">
    <property type="entry name" value="PHOSPHATIDYLSERINE DECARBOXYLASE PROENZYME, MITOCHONDRIAL"/>
    <property type="match status" value="1"/>
</dbReference>
<dbReference type="RefSeq" id="WP_102047020.1">
    <property type="nucleotide sequence ID" value="NZ_CBTJ020000041.1"/>
</dbReference>
<evidence type="ECO:0000256" key="10">
    <source>
        <dbReference type="ARBA" id="ARBA00023264"/>
    </source>
</evidence>
<comment type="function">
    <text evidence="12">Catalyzes the formation of phosphatidylethanolamine (PtdEtn) from phosphatidylserine (PtdSer).</text>
</comment>
<feature type="active site" description="Charge relay system; for autoendoproteolytic cleavage activity" evidence="12">
    <location>
        <position position="158"/>
    </location>
</feature>
<comment type="PTM">
    <text evidence="12">Is synthesized initially as an inactive proenzyme. Formation of the active enzyme involves a self-maturation process in which the active site pyruvoyl group is generated from an internal serine residue via an autocatalytic post-translational modification. Two non-identical subunits are generated from the proenzyme in this reaction, and the pyruvate is formed at the N-terminus of the alpha chain, which is derived from the carboxyl end of the proenzyme. The autoendoproteolytic cleavage occurs by a canonical serine protease mechanism, in which the side chain hydroxyl group of the serine supplies its oxygen atom to form the C-terminus of the beta chain, while the remainder of the serine residue undergoes an oxidative deamination to produce ammonia and the pyruvoyl prosthetic group on the alpha chain. During this reaction, the Ser that is part of the protease active site of the proenzyme becomes the pyruvoyl prosthetic group, which constitutes an essential element of the active site of the mature decarboxylase.</text>
</comment>
<dbReference type="Proteomes" id="UP000035760">
    <property type="component" value="Unassembled WGS sequence"/>
</dbReference>
<proteinExistence type="inferred from homology"/>
<dbReference type="EMBL" id="CBTJ020000041">
    <property type="protein sequence ID" value="CDI02705.1"/>
    <property type="molecule type" value="Genomic_DNA"/>
</dbReference>
<evidence type="ECO:0000256" key="12">
    <source>
        <dbReference type="HAMAP-Rule" id="MF_00662"/>
    </source>
</evidence>
<accession>W6MA54</accession>
<dbReference type="EC" id="4.1.1.65" evidence="12"/>
<evidence type="ECO:0000313" key="13">
    <source>
        <dbReference type="EMBL" id="CDI02705.1"/>
    </source>
</evidence>
<comment type="catalytic activity">
    <reaction evidence="12">
        <text>a 1,2-diacyl-sn-glycero-3-phospho-L-serine + H(+) = a 1,2-diacyl-sn-glycero-3-phosphoethanolamine + CO2</text>
        <dbReference type="Rhea" id="RHEA:20828"/>
        <dbReference type="ChEBI" id="CHEBI:15378"/>
        <dbReference type="ChEBI" id="CHEBI:16526"/>
        <dbReference type="ChEBI" id="CHEBI:57262"/>
        <dbReference type="ChEBI" id="CHEBI:64612"/>
        <dbReference type="EC" id="4.1.1.65"/>
    </reaction>
</comment>
<dbReference type="InterPro" id="IPR033177">
    <property type="entry name" value="PSD-B"/>
</dbReference>
<comment type="pathway">
    <text evidence="12">Phospholipid metabolism; phosphatidylethanolamine biosynthesis; phosphatidylethanolamine from CDP-diacylglycerol: step 2/2.</text>
</comment>
<comment type="similarity">
    <text evidence="12">Belongs to the phosphatidylserine decarboxylase family. PSD-B subfamily. Prokaryotic type I sub-subfamily.</text>
</comment>
<dbReference type="UniPathway" id="UPA00558">
    <property type="reaction ID" value="UER00616"/>
</dbReference>
<keyword evidence="11 12" id="KW-0670">Pyruvate</keyword>
<evidence type="ECO:0000256" key="7">
    <source>
        <dbReference type="ARBA" id="ARBA00023145"/>
    </source>
</evidence>
<keyword evidence="4 12" id="KW-0210">Decarboxylase</keyword>
<keyword evidence="3 12" id="KW-0444">Lipid biosynthesis</keyword>
<evidence type="ECO:0000256" key="9">
    <source>
        <dbReference type="ARBA" id="ARBA00023239"/>
    </source>
</evidence>
<dbReference type="PANTHER" id="PTHR10067">
    <property type="entry name" value="PHOSPHATIDYLSERINE DECARBOXYLASE"/>
    <property type="match status" value="1"/>
</dbReference>
<feature type="active site" description="Schiff-base intermediate with substrate; via pyruvic acid; for decarboxylase activity" evidence="12">
    <location>
        <position position="264"/>
    </location>
</feature>
<keyword evidence="9 12" id="KW-0456">Lyase</keyword>
<comment type="subunit">
    <text evidence="12">Heterodimer of a large membrane-associated beta subunit and a small pyruvoyl-containing alpha subunit.</text>
</comment>
<dbReference type="OrthoDB" id="9802030at2"/>
<comment type="pathway">
    <text evidence="1">Lipid metabolism.</text>
</comment>
<keyword evidence="7 12" id="KW-0865">Zymogen</keyword>
<evidence type="ECO:0000313" key="14">
    <source>
        <dbReference type="Proteomes" id="UP000035760"/>
    </source>
</evidence>
<comment type="cofactor">
    <cofactor evidence="12">
        <name>pyruvate</name>
        <dbReference type="ChEBI" id="CHEBI:15361"/>
    </cofactor>
    <text evidence="12">Binds 1 pyruvoyl group covalently per subunit.</text>
</comment>
<keyword evidence="14" id="KW-1185">Reference proteome</keyword>
<evidence type="ECO:0000256" key="4">
    <source>
        <dbReference type="ARBA" id="ARBA00022793"/>
    </source>
</evidence>
<comment type="caution">
    <text evidence="13">The sequence shown here is derived from an EMBL/GenBank/DDBJ whole genome shotgun (WGS) entry which is preliminary data.</text>
</comment>
<dbReference type="InterPro" id="IPR003817">
    <property type="entry name" value="PS_Dcarbxylase"/>
</dbReference>
<dbReference type="GO" id="GO:0004609">
    <property type="term" value="F:phosphatidylserine decarboxylase activity"/>
    <property type="evidence" value="ECO:0007669"/>
    <property type="project" value="UniProtKB-UniRule"/>
</dbReference>
<evidence type="ECO:0000256" key="11">
    <source>
        <dbReference type="ARBA" id="ARBA00023317"/>
    </source>
</evidence>
<evidence type="ECO:0000256" key="5">
    <source>
        <dbReference type="ARBA" id="ARBA00023098"/>
    </source>
</evidence>
<dbReference type="AlphaFoldDB" id="W6MA54"/>
<keyword evidence="5 12" id="KW-0443">Lipid metabolism</keyword>
<feature type="active site" description="Charge relay system; for autoendoproteolytic cleavage activity" evidence="12">
    <location>
        <position position="264"/>
    </location>
</feature>
<organism evidence="13 14">
    <name type="scientific">Candidatus Competibacter denitrificans Run_A_D11</name>
    <dbReference type="NCBI Taxonomy" id="1400863"/>
    <lineage>
        <taxon>Bacteria</taxon>
        <taxon>Pseudomonadati</taxon>
        <taxon>Pseudomonadota</taxon>
        <taxon>Gammaproteobacteria</taxon>
        <taxon>Candidatus Competibacteraceae</taxon>
        <taxon>Candidatus Competibacter</taxon>
    </lineage>
</organism>
<feature type="chain" id="PRO_5023555777" description="Phosphatidylserine decarboxylase alpha chain" evidence="12">
    <location>
        <begin position="264"/>
        <end position="300"/>
    </location>
</feature>
<gene>
    <name evidence="12 13" type="primary">psd</name>
    <name evidence="13" type="ORF">BN873_340081</name>
</gene>
<keyword evidence="10 12" id="KW-1208">Phospholipid metabolism</keyword>
<name>W6MA54_9GAMM</name>
<dbReference type="HAMAP" id="MF_00662">
    <property type="entry name" value="PS_decarb_PSD_B_type1"/>
    <property type="match status" value="1"/>
</dbReference>
<sequence>MPDVTDQPAVTLGDYLRNLPQYLWPQRLLTRLTYRLTRVRLPWFKNWLIRVFIRGFQVNLAEALQPDPQAYADFNAFFTRALKPGARPIAAGAGVVCCPVDGAVSQIGLAASEALLQAKGQTFSLTALLGGDAERARPFRDGSFVTLYLSPRDYHRIHMPLTGQLRTMIHVPGKLFSVSPLTARTVPNLFARNERVVTLFETPAGPMAVVLVGAINVASMETVWAGAITPPLGTTIRAWSYPSDGQDAVRLEQGAELGRFNMGSTVILLFAKDVVRWESTMTAEATVRMGQQIGSLAVPI</sequence>
<dbReference type="GO" id="GO:0006646">
    <property type="term" value="P:phosphatidylethanolamine biosynthetic process"/>
    <property type="evidence" value="ECO:0007669"/>
    <property type="project" value="UniProtKB-UniRule"/>
</dbReference>
<comment type="subcellular location">
    <subcellularLocation>
        <location evidence="12">Cell membrane</location>
        <topology evidence="12">Peripheral membrane protein</topology>
    </subcellularLocation>
</comment>
<reference evidence="13" key="1">
    <citation type="submission" date="2013-07" db="EMBL/GenBank/DDBJ databases">
        <authorList>
            <person name="McIlroy S."/>
        </authorList>
    </citation>
    <scope>NUCLEOTIDE SEQUENCE [LARGE SCALE GENOMIC DNA]</scope>
    <source>
        <strain evidence="13">Run_A_D11</strain>
    </source>
</reference>